<dbReference type="EMBL" id="WHUW01000015">
    <property type="protein sequence ID" value="KAF8438858.1"/>
    <property type="molecule type" value="Genomic_DNA"/>
</dbReference>
<accession>A0AAD4BS52</accession>
<comment type="caution">
    <text evidence="1">The sequence shown here is derived from an EMBL/GenBank/DDBJ whole genome shotgun (WGS) entry which is preliminary data.</text>
</comment>
<keyword evidence="2" id="KW-1185">Reference proteome</keyword>
<dbReference type="Proteomes" id="UP001194468">
    <property type="component" value="Unassembled WGS sequence"/>
</dbReference>
<protein>
    <submittedName>
        <fullName evidence="1">Uncharacterized protein</fullName>
    </submittedName>
</protein>
<dbReference type="AlphaFoldDB" id="A0AAD4BS52"/>
<gene>
    <name evidence="1" type="ORF">L210DRAFT_2230531</name>
</gene>
<proteinExistence type="predicted"/>
<sequence length="217" mass="24274">MRLGELSDLEQAISRFTGAAQWIPNGHPNKPAMPSDQPWLWPLHSFCTPRRAGRPRISDRRTLLTSYLRVTPPTWSSGQPRRPLHGLFSSGEHQFKGLKRVLSFFLSTDSLWFACEHGSGKVDVYSTFGSLNDFTVVGGNLRLGWCAGTRARDSAALWSYRACVSKHPSAERGTPSPWGEKTVQHTLSSFVVPVRVEGCVARRSPRSTVIKRRSRTL</sequence>
<evidence type="ECO:0000313" key="1">
    <source>
        <dbReference type="EMBL" id="KAF8438858.1"/>
    </source>
</evidence>
<organism evidence="1 2">
    <name type="scientific">Boletus edulis BED1</name>
    <dbReference type="NCBI Taxonomy" id="1328754"/>
    <lineage>
        <taxon>Eukaryota</taxon>
        <taxon>Fungi</taxon>
        <taxon>Dikarya</taxon>
        <taxon>Basidiomycota</taxon>
        <taxon>Agaricomycotina</taxon>
        <taxon>Agaricomycetes</taxon>
        <taxon>Agaricomycetidae</taxon>
        <taxon>Boletales</taxon>
        <taxon>Boletineae</taxon>
        <taxon>Boletaceae</taxon>
        <taxon>Boletoideae</taxon>
        <taxon>Boletus</taxon>
    </lineage>
</organism>
<reference evidence="1" key="1">
    <citation type="submission" date="2019-10" db="EMBL/GenBank/DDBJ databases">
        <authorList>
            <consortium name="DOE Joint Genome Institute"/>
            <person name="Kuo A."/>
            <person name="Miyauchi S."/>
            <person name="Kiss E."/>
            <person name="Drula E."/>
            <person name="Kohler A."/>
            <person name="Sanchez-Garcia M."/>
            <person name="Andreopoulos B."/>
            <person name="Barry K.W."/>
            <person name="Bonito G."/>
            <person name="Buee M."/>
            <person name="Carver A."/>
            <person name="Chen C."/>
            <person name="Cichocki N."/>
            <person name="Clum A."/>
            <person name="Culley D."/>
            <person name="Crous P.W."/>
            <person name="Fauchery L."/>
            <person name="Girlanda M."/>
            <person name="Hayes R."/>
            <person name="Keri Z."/>
            <person name="LaButti K."/>
            <person name="Lipzen A."/>
            <person name="Lombard V."/>
            <person name="Magnuson J."/>
            <person name="Maillard F."/>
            <person name="Morin E."/>
            <person name="Murat C."/>
            <person name="Nolan M."/>
            <person name="Ohm R."/>
            <person name="Pangilinan J."/>
            <person name="Pereira M."/>
            <person name="Perotto S."/>
            <person name="Peter M."/>
            <person name="Riley R."/>
            <person name="Sitrit Y."/>
            <person name="Stielow B."/>
            <person name="Szollosi G."/>
            <person name="Zifcakova L."/>
            <person name="Stursova M."/>
            <person name="Spatafora J.W."/>
            <person name="Tedersoo L."/>
            <person name="Vaario L.-M."/>
            <person name="Yamada A."/>
            <person name="Yan M."/>
            <person name="Wang P."/>
            <person name="Xu J."/>
            <person name="Bruns T."/>
            <person name="Baldrian P."/>
            <person name="Vilgalys R."/>
            <person name="Henrissat B."/>
            <person name="Grigoriev I.V."/>
            <person name="Hibbett D."/>
            <person name="Nagy L.G."/>
            <person name="Martin F.M."/>
        </authorList>
    </citation>
    <scope>NUCLEOTIDE SEQUENCE</scope>
    <source>
        <strain evidence="1">BED1</strain>
    </source>
</reference>
<evidence type="ECO:0000313" key="2">
    <source>
        <dbReference type="Proteomes" id="UP001194468"/>
    </source>
</evidence>
<name>A0AAD4BS52_BOLED</name>
<reference evidence="1" key="2">
    <citation type="journal article" date="2020" name="Nat. Commun.">
        <title>Large-scale genome sequencing of mycorrhizal fungi provides insights into the early evolution of symbiotic traits.</title>
        <authorList>
            <person name="Miyauchi S."/>
            <person name="Kiss E."/>
            <person name="Kuo A."/>
            <person name="Drula E."/>
            <person name="Kohler A."/>
            <person name="Sanchez-Garcia M."/>
            <person name="Morin E."/>
            <person name="Andreopoulos B."/>
            <person name="Barry K.W."/>
            <person name="Bonito G."/>
            <person name="Buee M."/>
            <person name="Carver A."/>
            <person name="Chen C."/>
            <person name="Cichocki N."/>
            <person name="Clum A."/>
            <person name="Culley D."/>
            <person name="Crous P.W."/>
            <person name="Fauchery L."/>
            <person name="Girlanda M."/>
            <person name="Hayes R.D."/>
            <person name="Keri Z."/>
            <person name="LaButti K."/>
            <person name="Lipzen A."/>
            <person name="Lombard V."/>
            <person name="Magnuson J."/>
            <person name="Maillard F."/>
            <person name="Murat C."/>
            <person name="Nolan M."/>
            <person name="Ohm R.A."/>
            <person name="Pangilinan J."/>
            <person name="Pereira M.F."/>
            <person name="Perotto S."/>
            <person name="Peter M."/>
            <person name="Pfister S."/>
            <person name="Riley R."/>
            <person name="Sitrit Y."/>
            <person name="Stielow J.B."/>
            <person name="Szollosi G."/>
            <person name="Zifcakova L."/>
            <person name="Stursova M."/>
            <person name="Spatafora J.W."/>
            <person name="Tedersoo L."/>
            <person name="Vaario L.M."/>
            <person name="Yamada A."/>
            <person name="Yan M."/>
            <person name="Wang P."/>
            <person name="Xu J."/>
            <person name="Bruns T."/>
            <person name="Baldrian P."/>
            <person name="Vilgalys R."/>
            <person name="Dunand C."/>
            <person name="Henrissat B."/>
            <person name="Grigoriev I.V."/>
            <person name="Hibbett D."/>
            <person name="Nagy L.G."/>
            <person name="Martin F.M."/>
        </authorList>
    </citation>
    <scope>NUCLEOTIDE SEQUENCE</scope>
    <source>
        <strain evidence="1">BED1</strain>
    </source>
</reference>